<dbReference type="GO" id="GO:0003723">
    <property type="term" value="F:RNA binding"/>
    <property type="evidence" value="ECO:0007669"/>
    <property type="project" value="UniProtKB-KW"/>
</dbReference>
<dbReference type="STRING" id="1537102.L0AWW1"/>
<dbReference type="GO" id="GO:0000177">
    <property type="term" value="C:cytoplasmic exosome (RNase complex)"/>
    <property type="evidence" value="ECO:0007669"/>
    <property type="project" value="TreeGrafter"/>
</dbReference>
<keyword evidence="3" id="KW-0698">rRNA processing</keyword>
<dbReference type="Gene3D" id="2.40.50.700">
    <property type="match status" value="1"/>
</dbReference>
<dbReference type="Gene3D" id="2.40.50.690">
    <property type="match status" value="1"/>
</dbReference>
<protein>
    <recommendedName>
        <fullName evidence="10">Ribosomal RNA-processing protein 44</fullName>
    </recommendedName>
</protein>
<keyword evidence="4" id="KW-0540">Nuclease</keyword>
<dbReference type="RefSeq" id="XP_004829706.1">
    <property type="nucleotide sequence ID" value="XM_004829649.1"/>
</dbReference>
<dbReference type="PROSITE" id="PS01175">
    <property type="entry name" value="RIBONUCLEASE_II"/>
    <property type="match status" value="1"/>
</dbReference>
<keyword evidence="8" id="KW-0694">RNA-binding</keyword>
<dbReference type="Gene3D" id="3.40.50.1010">
    <property type="entry name" value="5'-nuclease"/>
    <property type="match status" value="1"/>
</dbReference>
<keyword evidence="5" id="KW-0378">Hydrolase</keyword>
<evidence type="ECO:0000256" key="3">
    <source>
        <dbReference type="ARBA" id="ARBA00022552"/>
    </source>
</evidence>
<evidence type="ECO:0000313" key="14">
    <source>
        <dbReference type="Proteomes" id="UP000031512"/>
    </source>
</evidence>
<feature type="domain" description="RNB" evidence="12">
    <location>
        <begin position="432"/>
        <end position="772"/>
    </location>
</feature>
<evidence type="ECO:0000256" key="6">
    <source>
        <dbReference type="ARBA" id="ARBA00022835"/>
    </source>
</evidence>
<dbReference type="FunFam" id="2.40.50.700:FF:000001">
    <property type="entry name" value="Exosome complex exonuclease exoribonuclease (Rrp44)"/>
    <property type="match status" value="1"/>
</dbReference>
<evidence type="ECO:0000256" key="11">
    <source>
        <dbReference type="RuleBase" id="RU003901"/>
    </source>
</evidence>
<dbReference type="GeneID" id="15806001"/>
<name>L0AWW1_THEEQ</name>
<keyword evidence="14" id="KW-1185">Reference proteome</keyword>
<dbReference type="OrthoDB" id="372421at2759"/>
<evidence type="ECO:0000256" key="7">
    <source>
        <dbReference type="ARBA" id="ARBA00022839"/>
    </source>
</evidence>
<evidence type="ECO:0000256" key="1">
    <source>
        <dbReference type="ARBA" id="ARBA00004123"/>
    </source>
</evidence>
<dbReference type="Pfam" id="PF17849">
    <property type="entry name" value="OB_Dis3"/>
    <property type="match status" value="1"/>
</dbReference>
<dbReference type="GO" id="GO:0071031">
    <property type="term" value="P:nuclear mRNA surveillance of mRNA 3'-end processing"/>
    <property type="evidence" value="ECO:0007669"/>
    <property type="project" value="TreeGrafter"/>
</dbReference>
<dbReference type="InterPro" id="IPR012340">
    <property type="entry name" value="NA-bd_OB-fold"/>
</dbReference>
<dbReference type="InterPro" id="IPR041505">
    <property type="entry name" value="Dis3_CSD2"/>
</dbReference>
<keyword evidence="6" id="KW-0271">Exosome</keyword>
<dbReference type="EMBL" id="CP001669">
    <property type="protein sequence ID" value="AFZ80040.1"/>
    <property type="molecule type" value="Genomic_DNA"/>
</dbReference>
<dbReference type="eggNOG" id="KOG2102">
    <property type="taxonomic scope" value="Eukaryota"/>
</dbReference>
<accession>L0AWW1</accession>
<dbReference type="AlphaFoldDB" id="L0AWW1"/>
<evidence type="ECO:0000256" key="4">
    <source>
        <dbReference type="ARBA" id="ARBA00022722"/>
    </source>
</evidence>
<dbReference type="GO" id="GO:0000176">
    <property type="term" value="C:nuclear exosome (RNase complex)"/>
    <property type="evidence" value="ECO:0007669"/>
    <property type="project" value="UniProtKB-ARBA"/>
</dbReference>
<dbReference type="GO" id="GO:0004519">
    <property type="term" value="F:endonuclease activity"/>
    <property type="evidence" value="ECO:0007669"/>
    <property type="project" value="TreeGrafter"/>
</dbReference>
<dbReference type="Proteomes" id="UP000031512">
    <property type="component" value="Chromosome 1"/>
</dbReference>
<dbReference type="InterPro" id="IPR050180">
    <property type="entry name" value="RNR_Ribonuclease"/>
</dbReference>
<comment type="similarity">
    <text evidence="2 11">Belongs to the RNR ribonuclease family.</text>
</comment>
<evidence type="ECO:0000256" key="5">
    <source>
        <dbReference type="ARBA" id="ARBA00022801"/>
    </source>
</evidence>
<dbReference type="GO" id="GO:0016075">
    <property type="term" value="P:rRNA catabolic process"/>
    <property type="evidence" value="ECO:0007669"/>
    <property type="project" value="TreeGrafter"/>
</dbReference>
<evidence type="ECO:0000256" key="9">
    <source>
        <dbReference type="ARBA" id="ARBA00023242"/>
    </source>
</evidence>
<evidence type="ECO:0000256" key="2">
    <source>
        <dbReference type="ARBA" id="ARBA00005785"/>
    </source>
</evidence>
<dbReference type="KEGG" id="beq:BEWA_028900"/>
<dbReference type="GO" id="GO:0000175">
    <property type="term" value="F:3'-5'-RNA exonuclease activity"/>
    <property type="evidence" value="ECO:0007669"/>
    <property type="project" value="TreeGrafter"/>
</dbReference>
<dbReference type="SMART" id="SM00955">
    <property type="entry name" value="RNB"/>
    <property type="match status" value="1"/>
</dbReference>
<dbReference type="Pfam" id="PF00773">
    <property type="entry name" value="RNB"/>
    <property type="match status" value="1"/>
</dbReference>
<reference evidence="13 14" key="1">
    <citation type="journal article" date="2012" name="BMC Genomics">
        <title>Comparative genomic analysis and phylogenetic position of Theileria equi.</title>
        <authorList>
            <person name="Kappmeyer L.S."/>
            <person name="Thiagarajan M."/>
            <person name="Herndon D.R."/>
            <person name="Ramsay J.D."/>
            <person name="Caler E."/>
            <person name="Djikeng A."/>
            <person name="Gillespie J.J."/>
            <person name="Lau A.O."/>
            <person name="Roalson E.H."/>
            <person name="Silva J.C."/>
            <person name="Silva M.G."/>
            <person name="Suarez C.E."/>
            <person name="Ueti M.W."/>
            <person name="Nene V.M."/>
            <person name="Mealey R.H."/>
            <person name="Knowles D.P."/>
            <person name="Brayton K.A."/>
        </authorList>
    </citation>
    <scope>NUCLEOTIDE SEQUENCE [LARGE SCALE GENOMIC DNA]</scope>
    <source>
        <strain evidence="13 14">WA</strain>
    </source>
</reference>
<sequence length="892" mass="101322">MKNIDACEKWLDNCVVPATVAQEVKRRSFRTYSRFKDLVTGKKRWYMFSNENVQETFVPDNLQESIVDRDTRAVQKCAAWYTKHLEGNTKVILLNNGDIDESSADVEMVDSSDVVMESPSLRCVRKGDSKVSIPLLEPMDPLDSVKVVQMTIHDYAKTLNDESCMESLANFARNTNMIAKDETNAYYPKHLSEAEMMRGKEDGRYYHGILHLYIGSYQRGYVACNGHEFKVEGLLNLNRAIDGDFVCIELLESAALSEVADISDDVDASVDISEVALDVALLDGAEDAPNSGTQGDKSALKKICRVVGILKRNCRPYCGSLLPLEGDTSASGTIERIFIPVDVRIPFIRIETKKSSELDRMRIVVNFDSWDRFSKRPSGHWVEILGPIDDRDVESAVILKEHQVKTEDFPLEAYKELPEQDWKIPDDERAKRMDYTKACLFSVDPPGCKDIDDALGFKRLKDGSMEFSVHIADVTYFVKPGSHLDQEASERCTTVYLVDRRTDMLPSLLTTDLCSLVPERERLAFSVICRMNESGAILETKFGKSVIRSVRAFTYKEAQDLIDANGNDEISVALKEMNAMAKKLREMRFKRGAIELGSSDVKFEFDAVTVSNVESYKIYDTNKMIEEFMLLANVMVASKIHASFPKSCLLRRHPPPAEERLEDLKRLLEEKGINFFSFGNSKELNESLQKLTKFPKDFLNAAQILTTRCMSQVGHLPSPHSPQAIYINSSDLELEQFKHYGLCTDLYTHFTSPIRRYADVVVHRLLAACLEIESMDWRLDLTVQAEKLNRKHRNAQWCGRESKRMFAHIYFKEQGPQDDEATVLDIMENRVLLLSSKYGTEAIARVKDADFCSKTRTLSIAGKKVGIFDKLKIKIYNGVKHFRNVIEADIVM</sequence>
<proteinExistence type="inferred from homology"/>
<dbReference type="GO" id="GO:0006364">
    <property type="term" value="P:rRNA processing"/>
    <property type="evidence" value="ECO:0007669"/>
    <property type="project" value="UniProtKB-KW"/>
</dbReference>
<evidence type="ECO:0000256" key="10">
    <source>
        <dbReference type="ARBA" id="ARBA00077930"/>
    </source>
</evidence>
<dbReference type="PANTHER" id="PTHR23355">
    <property type="entry name" value="RIBONUCLEASE"/>
    <property type="match status" value="1"/>
</dbReference>
<organism evidence="13 14">
    <name type="scientific">Theileria equi strain WA</name>
    <dbReference type="NCBI Taxonomy" id="1537102"/>
    <lineage>
        <taxon>Eukaryota</taxon>
        <taxon>Sar</taxon>
        <taxon>Alveolata</taxon>
        <taxon>Apicomplexa</taxon>
        <taxon>Aconoidasida</taxon>
        <taxon>Piroplasmida</taxon>
        <taxon>Theileriidae</taxon>
        <taxon>Theileria</taxon>
    </lineage>
</organism>
<keyword evidence="9" id="KW-0539">Nucleus</keyword>
<gene>
    <name evidence="13" type="ORF">BEWA_028900</name>
</gene>
<dbReference type="SUPFAM" id="SSF50249">
    <property type="entry name" value="Nucleic acid-binding proteins"/>
    <property type="match status" value="2"/>
</dbReference>
<comment type="subcellular location">
    <subcellularLocation>
        <location evidence="1">Nucleus</location>
    </subcellularLocation>
</comment>
<evidence type="ECO:0000313" key="13">
    <source>
        <dbReference type="EMBL" id="AFZ80040.1"/>
    </source>
</evidence>
<evidence type="ECO:0000259" key="12">
    <source>
        <dbReference type="SMART" id="SM00955"/>
    </source>
</evidence>
<dbReference type="PANTHER" id="PTHR23355:SF35">
    <property type="entry name" value="EXOSOME COMPLEX EXONUCLEASE RRP44"/>
    <property type="match status" value="1"/>
</dbReference>
<dbReference type="InterPro" id="IPR022966">
    <property type="entry name" value="RNase_II/R_CS"/>
</dbReference>
<evidence type="ECO:0000256" key="8">
    <source>
        <dbReference type="ARBA" id="ARBA00022884"/>
    </source>
</evidence>
<keyword evidence="7" id="KW-0269">Exonuclease</keyword>
<dbReference type="VEuPathDB" id="PiroplasmaDB:BEWA_028900"/>
<dbReference type="InterPro" id="IPR001900">
    <property type="entry name" value="RNase_II/R"/>
</dbReference>